<comment type="caution">
    <text evidence="1">The sequence shown here is derived from an EMBL/GenBank/DDBJ whole genome shotgun (WGS) entry which is preliminary data.</text>
</comment>
<dbReference type="InterPro" id="IPR027417">
    <property type="entry name" value="P-loop_NTPase"/>
</dbReference>
<reference evidence="2" key="1">
    <citation type="submission" date="2017-09" db="EMBL/GenBank/DDBJ databases">
        <title>Depth-based differentiation of microbial function through sediment-hosted aquifers and enrichment of novel symbionts in the deep terrestrial subsurface.</title>
        <authorList>
            <person name="Probst A.J."/>
            <person name="Ladd B."/>
            <person name="Jarett J.K."/>
            <person name="Geller-Mcgrath D.E."/>
            <person name="Sieber C.M.K."/>
            <person name="Emerson J.B."/>
            <person name="Anantharaman K."/>
            <person name="Thomas B.C."/>
            <person name="Malmstrom R."/>
            <person name="Stieglmeier M."/>
            <person name="Klingl A."/>
            <person name="Woyke T."/>
            <person name="Ryan C.M."/>
            <person name="Banfield J.F."/>
        </authorList>
    </citation>
    <scope>NUCLEOTIDE SEQUENCE [LARGE SCALE GENOMIC DNA]</scope>
</reference>
<dbReference type="InterPro" id="IPR003724">
    <property type="entry name" value="CblAdoTrfase_CobA"/>
</dbReference>
<dbReference type="Gene3D" id="3.40.50.300">
    <property type="entry name" value="P-loop containing nucleotide triphosphate hydrolases"/>
    <property type="match status" value="1"/>
</dbReference>
<evidence type="ECO:0000313" key="1">
    <source>
        <dbReference type="EMBL" id="PIR87049.1"/>
    </source>
</evidence>
<dbReference type="GO" id="GO:0008817">
    <property type="term" value="F:corrinoid adenosyltransferase activity"/>
    <property type="evidence" value="ECO:0007669"/>
    <property type="project" value="InterPro"/>
</dbReference>
<name>A0A2H0UKW1_9BACT</name>
<dbReference type="PANTHER" id="PTHR46638">
    <property type="entry name" value="CORRINOID ADENOSYLTRANSFERASE"/>
    <property type="match status" value="1"/>
</dbReference>
<sequence>MLVIFTGNGKGKTTAALGAAVRAVGRGQRVLMVQFIKGPWPSGEDEVQVTSSKSQVASGKGGSFILKKMGLGFVGILGDQLPREEHVKAAKNALAFVSAKIEEGRRKNEDEYDMFILDEVNVAVDLKLVSIKEVLAVAELVPDNKVMVLTGRGAPAELIERADLVTEMKEVKHPFNDGKMGKINVEF</sequence>
<evidence type="ECO:0000313" key="2">
    <source>
        <dbReference type="Proteomes" id="UP000229526"/>
    </source>
</evidence>
<keyword evidence="1" id="KW-0808">Transferase</keyword>
<accession>A0A2H0UKW1</accession>
<dbReference type="GO" id="GO:0005524">
    <property type="term" value="F:ATP binding"/>
    <property type="evidence" value="ECO:0007669"/>
    <property type="project" value="InterPro"/>
</dbReference>
<protein>
    <submittedName>
        <fullName evidence="1">Cob(I)yrinic acid a,c-diamide adenosyltransferase</fullName>
    </submittedName>
</protein>
<dbReference type="EMBL" id="PFBD01000020">
    <property type="protein sequence ID" value="PIR87049.1"/>
    <property type="molecule type" value="Genomic_DNA"/>
</dbReference>
<gene>
    <name evidence="1" type="ORF">COU11_02360</name>
</gene>
<dbReference type="PIRSF" id="PIRSF015617">
    <property type="entry name" value="Adensltrnsf_CobA"/>
    <property type="match status" value="1"/>
</dbReference>
<dbReference type="Pfam" id="PF02572">
    <property type="entry name" value="CobA_CobO_BtuR"/>
    <property type="match status" value="1"/>
</dbReference>
<dbReference type="GO" id="GO:0009236">
    <property type="term" value="P:cobalamin biosynthetic process"/>
    <property type="evidence" value="ECO:0007669"/>
    <property type="project" value="InterPro"/>
</dbReference>
<proteinExistence type="predicted"/>
<organism evidence="1 2">
    <name type="scientific">Candidatus Harrisonbacteria bacterium CG10_big_fil_rev_8_21_14_0_10_49_15</name>
    <dbReference type="NCBI Taxonomy" id="1974587"/>
    <lineage>
        <taxon>Bacteria</taxon>
        <taxon>Candidatus Harrisoniibacteriota</taxon>
    </lineage>
</organism>
<dbReference type="AlphaFoldDB" id="A0A2H0UKW1"/>
<dbReference type="PANTHER" id="PTHR46638:SF1">
    <property type="entry name" value="CORRINOID ADENOSYLTRANSFERASE"/>
    <property type="match status" value="1"/>
</dbReference>
<dbReference type="SUPFAM" id="SSF52540">
    <property type="entry name" value="P-loop containing nucleoside triphosphate hydrolases"/>
    <property type="match status" value="1"/>
</dbReference>
<dbReference type="Proteomes" id="UP000229526">
    <property type="component" value="Unassembled WGS sequence"/>
</dbReference>